<sequence>MKLGTSWIQISWTKDKRLFTNALGGWKEILPTDREFYAIKNMYRVYRKRKGSEAWKYNIAQNYANKINLNMDSPKASETVETVEEIKNPFDDKIVAPQPVAPDEESKKKELLTNTLQRMIDFFSEFDFEPNFRFVNTFARIAYCSGDVAVKSYVRNYFKLTDSPYVDSIVEKMKSSEFNQITASFKYKPSHDINTRFSLYYGSAGTGKTTAAMKEASGKCMVCHSAMLPSDLMEDFKFEDGKATFKPSALQNAIVNGETIVLDEINLLPFESLRFLQSILDGKKQFLYKGHEINIADGFKVIGTMNLTVNGTTYALPEPLVDRCEYIKEYKLNAENLLGAII</sequence>
<dbReference type="GO" id="GO:0005524">
    <property type="term" value="F:ATP binding"/>
    <property type="evidence" value="ECO:0007669"/>
    <property type="project" value="InterPro"/>
</dbReference>
<evidence type="ECO:0000313" key="2">
    <source>
        <dbReference type="EMBL" id="DAG03998.1"/>
    </source>
</evidence>
<dbReference type="InterPro" id="IPR011704">
    <property type="entry name" value="ATPase_dyneun-rel_AAA"/>
</dbReference>
<evidence type="ECO:0000259" key="1">
    <source>
        <dbReference type="Pfam" id="PF07728"/>
    </source>
</evidence>
<name>A0A8S5VBB2_9CAUD</name>
<dbReference type="PANTHER" id="PTHR42759:SF1">
    <property type="entry name" value="MAGNESIUM-CHELATASE SUBUNIT CHLD"/>
    <property type="match status" value="1"/>
</dbReference>
<protein>
    <submittedName>
        <fullName evidence="2">AAA domain protein</fullName>
    </submittedName>
</protein>
<dbReference type="CDD" id="cd00009">
    <property type="entry name" value="AAA"/>
    <property type="match status" value="1"/>
</dbReference>
<dbReference type="Pfam" id="PF07728">
    <property type="entry name" value="AAA_5"/>
    <property type="match status" value="1"/>
</dbReference>
<accession>A0A8S5VBB2</accession>
<organism evidence="2">
    <name type="scientific">Myoviridae sp. ctbEa13</name>
    <dbReference type="NCBI Taxonomy" id="2825136"/>
    <lineage>
        <taxon>Viruses</taxon>
        <taxon>Duplodnaviria</taxon>
        <taxon>Heunggongvirae</taxon>
        <taxon>Uroviricota</taxon>
        <taxon>Caudoviricetes</taxon>
    </lineage>
</organism>
<dbReference type="Gene3D" id="3.40.50.300">
    <property type="entry name" value="P-loop containing nucleotide triphosphate hydrolases"/>
    <property type="match status" value="1"/>
</dbReference>
<dbReference type="SUPFAM" id="SSF52540">
    <property type="entry name" value="P-loop containing nucleoside triphosphate hydrolases"/>
    <property type="match status" value="1"/>
</dbReference>
<dbReference type="InterPro" id="IPR050764">
    <property type="entry name" value="CbbQ/NirQ/NorQ/GpvN"/>
</dbReference>
<dbReference type="PANTHER" id="PTHR42759">
    <property type="entry name" value="MOXR FAMILY PROTEIN"/>
    <property type="match status" value="1"/>
</dbReference>
<reference evidence="2" key="1">
    <citation type="journal article" date="2021" name="Proc. Natl. Acad. Sci. U.S.A.">
        <title>A Catalog of Tens of Thousands of Viruses from Human Metagenomes Reveals Hidden Associations with Chronic Diseases.</title>
        <authorList>
            <person name="Tisza M.J."/>
            <person name="Buck C.B."/>
        </authorList>
    </citation>
    <scope>NUCLEOTIDE SEQUENCE</scope>
    <source>
        <strain evidence="2">CtbEa13</strain>
    </source>
</reference>
<feature type="domain" description="ATPase dynein-related AAA" evidence="1">
    <location>
        <begin position="201"/>
        <end position="323"/>
    </location>
</feature>
<dbReference type="InterPro" id="IPR027417">
    <property type="entry name" value="P-loop_NTPase"/>
</dbReference>
<dbReference type="EMBL" id="BK016237">
    <property type="protein sequence ID" value="DAG03998.1"/>
    <property type="molecule type" value="Genomic_DNA"/>
</dbReference>
<dbReference type="GO" id="GO:0016887">
    <property type="term" value="F:ATP hydrolysis activity"/>
    <property type="evidence" value="ECO:0007669"/>
    <property type="project" value="InterPro"/>
</dbReference>
<proteinExistence type="predicted"/>